<accession>A0A7N0T7K8</accession>
<reference evidence="1" key="1">
    <citation type="submission" date="2021-01" db="UniProtKB">
        <authorList>
            <consortium name="EnsemblPlants"/>
        </authorList>
    </citation>
    <scope>IDENTIFICATION</scope>
</reference>
<name>A0A7N0T7K8_KALFE</name>
<evidence type="ECO:0000313" key="2">
    <source>
        <dbReference type="Proteomes" id="UP000594263"/>
    </source>
</evidence>
<dbReference type="Gramene" id="Kaladp0024s0840.1.v1.1">
    <property type="protein sequence ID" value="Kaladp0024s0840.1.v1.1.CDS.1"/>
    <property type="gene ID" value="Kaladp0024s0840.v1.1"/>
</dbReference>
<dbReference type="EnsemblPlants" id="Kaladp0024s0840.1.v1.1">
    <property type="protein sequence ID" value="Kaladp0024s0840.1.v1.1.CDS.1"/>
    <property type="gene ID" value="Kaladp0024s0840.v1.1"/>
</dbReference>
<proteinExistence type="predicted"/>
<keyword evidence="2" id="KW-1185">Reference proteome</keyword>
<dbReference type="Proteomes" id="UP000594263">
    <property type="component" value="Unplaced"/>
</dbReference>
<organism evidence="1 2">
    <name type="scientific">Kalanchoe fedtschenkoi</name>
    <name type="common">Lavender scallops</name>
    <name type="synonym">South American air plant</name>
    <dbReference type="NCBI Taxonomy" id="63787"/>
    <lineage>
        <taxon>Eukaryota</taxon>
        <taxon>Viridiplantae</taxon>
        <taxon>Streptophyta</taxon>
        <taxon>Embryophyta</taxon>
        <taxon>Tracheophyta</taxon>
        <taxon>Spermatophyta</taxon>
        <taxon>Magnoliopsida</taxon>
        <taxon>eudicotyledons</taxon>
        <taxon>Gunneridae</taxon>
        <taxon>Pentapetalae</taxon>
        <taxon>Saxifragales</taxon>
        <taxon>Crassulaceae</taxon>
        <taxon>Kalanchoe</taxon>
    </lineage>
</organism>
<protein>
    <submittedName>
        <fullName evidence="1">Uncharacterized protein</fullName>
    </submittedName>
</protein>
<sequence>MEMKTIRFLDHFISFRTIRTRTVDLFGKTDQTCYYQNDSNCFKNLTCSFLHWAHYASGTCIKKQHINFCLPYFSTNSDSASNIYQ</sequence>
<dbReference type="AlphaFoldDB" id="A0A7N0T7K8"/>
<evidence type="ECO:0000313" key="1">
    <source>
        <dbReference type="EnsemblPlants" id="Kaladp0024s0840.1.v1.1.CDS.1"/>
    </source>
</evidence>